<dbReference type="Pfam" id="PF00106">
    <property type="entry name" value="adh_short"/>
    <property type="match status" value="1"/>
</dbReference>
<dbReference type="PROSITE" id="PS00061">
    <property type="entry name" value="ADH_SHORT"/>
    <property type="match status" value="1"/>
</dbReference>
<organism evidence="4 6">
    <name type="scientific">Pseudoalteromonas holothuriae</name>
    <dbReference type="NCBI Taxonomy" id="2963714"/>
    <lineage>
        <taxon>Bacteria</taxon>
        <taxon>Pseudomonadati</taxon>
        <taxon>Pseudomonadota</taxon>
        <taxon>Gammaproteobacteria</taxon>
        <taxon>Alteromonadales</taxon>
        <taxon>Pseudoalteromonadaceae</taxon>
        <taxon>Pseudoalteromonas</taxon>
    </lineage>
</organism>
<protein>
    <recommendedName>
        <fullName evidence="8">Short-chain dehydrogenase</fullName>
    </recommendedName>
</protein>
<comment type="similarity">
    <text evidence="1 3">Belongs to the short-chain dehydrogenases/reductases (SDR) family.</text>
</comment>
<dbReference type="AlphaFoldDB" id="A0A9W4R3K4"/>
<proteinExistence type="inferred from homology"/>
<comment type="caution">
    <text evidence="4">The sequence shown here is derived from an EMBL/GenBank/DDBJ whole genome shotgun (WGS) entry which is preliminary data.</text>
</comment>
<dbReference type="GO" id="GO:0016491">
    <property type="term" value="F:oxidoreductase activity"/>
    <property type="evidence" value="ECO:0007669"/>
    <property type="project" value="UniProtKB-KW"/>
</dbReference>
<evidence type="ECO:0000256" key="1">
    <source>
        <dbReference type="ARBA" id="ARBA00006484"/>
    </source>
</evidence>
<evidence type="ECO:0000256" key="2">
    <source>
        <dbReference type="ARBA" id="ARBA00023002"/>
    </source>
</evidence>
<dbReference type="PANTHER" id="PTHR44196">
    <property type="entry name" value="DEHYDROGENASE/REDUCTASE SDR FAMILY MEMBER 7B"/>
    <property type="match status" value="1"/>
</dbReference>
<evidence type="ECO:0000256" key="3">
    <source>
        <dbReference type="RuleBase" id="RU000363"/>
    </source>
</evidence>
<keyword evidence="2" id="KW-0560">Oxidoreductase</keyword>
<dbReference type="PRINTS" id="PR00081">
    <property type="entry name" value="GDHRDH"/>
</dbReference>
<name>A0A9W4R3K4_9GAMM</name>
<dbReference type="InterPro" id="IPR020904">
    <property type="entry name" value="Sc_DH/Rdtase_CS"/>
</dbReference>
<dbReference type="EMBL" id="CAMAPD010000022">
    <property type="protein sequence ID" value="CAH9066500.1"/>
    <property type="molecule type" value="Genomic_DNA"/>
</dbReference>
<dbReference type="PANTHER" id="PTHR44196:SF1">
    <property type="entry name" value="DEHYDROGENASE_REDUCTASE SDR FAMILY MEMBER 7B"/>
    <property type="match status" value="1"/>
</dbReference>
<dbReference type="RefSeq" id="WP_261594883.1">
    <property type="nucleotide sequence ID" value="NZ_CAMAPC010000020.1"/>
</dbReference>
<dbReference type="Proteomes" id="UP001152467">
    <property type="component" value="Unassembled WGS sequence"/>
</dbReference>
<evidence type="ECO:0000313" key="7">
    <source>
        <dbReference type="Proteomes" id="UP001152485"/>
    </source>
</evidence>
<sequence length="236" mass="25610">MKNILITGATSGIGRGLAEYYAKAHTVYACGRNEDALNELATFNNINPVKLDVTDIGSISAACEHIEKLDILVLNAGNCEYIDDAKHFDSALFKRVIDVNLLALAYCLEVLLPKVSSGGQLVIVSSSAAFLPLPRAQAYGTSKAAATYLAKSLAIDLADIDVSVVHPGFVKTPLTDKNDFPMPLAVTVEQATIAISQGIAKRNKDIHFPKRFTFILKFIQLLPFGVWQFLSKGIKR</sequence>
<dbReference type="Gene3D" id="3.40.50.720">
    <property type="entry name" value="NAD(P)-binding Rossmann-like Domain"/>
    <property type="match status" value="1"/>
</dbReference>
<reference evidence="4 7" key="1">
    <citation type="submission" date="2022-07" db="EMBL/GenBank/DDBJ databases">
        <authorList>
            <person name="Criscuolo A."/>
        </authorList>
    </citation>
    <scope>NUCLEOTIDE SEQUENCE</scope>
    <source>
        <strain evidence="7">CIP 111951</strain>
        <strain evidence="4">CIP111854</strain>
        <strain evidence="5">CIP111951</strain>
    </source>
</reference>
<evidence type="ECO:0000313" key="6">
    <source>
        <dbReference type="Proteomes" id="UP001152467"/>
    </source>
</evidence>
<dbReference type="InterPro" id="IPR036291">
    <property type="entry name" value="NAD(P)-bd_dom_sf"/>
</dbReference>
<dbReference type="InterPro" id="IPR002347">
    <property type="entry name" value="SDR_fam"/>
</dbReference>
<dbReference type="PRINTS" id="PR00080">
    <property type="entry name" value="SDRFAMILY"/>
</dbReference>
<dbReference type="Proteomes" id="UP001152485">
    <property type="component" value="Unassembled WGS sequence"/>
</dbReference>
<dbReference type="SUPFAM" id="SSF51735">
    <property type="entry name" value="NAD(P)-binding Rossmann-fold domains"/>
    <property type="match status" value="1"/>
</dbReference>
<evidence type="ECO:0000313" key="5">
    <source>
        <dbReference type="EMBL" id="CAH9066500.1"/>
    </source>
</evidence>
<dbReference type="GO" id="GO:0016020">
    <property type="term" value="C:membrane"/>
    <property type="evidence" value="ECO:0007669"/>
    <property type="project" value="TreeGrafter"/>
</dbReference>
<accession>A0A9W4R3K4</accession>
<gene>
    <name evidence="4" type="ORF">PSECIP111854_03638</name>
    <name evidence="5" type="ORF">PSECIP111951_03588</name>
</gene>
<evidence type="ECO:0000313" key="4">
    <source>
        <dbReference type="EMBL" id="CAH9065252.1"/>
    </source>
</evidence>
<dbReference type="EMBL" id="CAMAPC010000020">
    <property type="protein sequence ID" value="CAH9065252.1"/>
    <property type="molecule type" value="Genomic_DNA"/>
</dbReference>
<keyword evidence="6" id="KW-1185">Reference proteome</keyword>
<evidence type="ECO:0008006" key="8">
    <source>
        <dbReference type="Google" id="ProtNLM"/>
    </source>
</evidence>